<sequence length="204" mass="24015">MNSFCGKLINFLKACETFSKDPCLQQKRSIKELSYIFGQVFTKGVHVFETIRMSSKVFEMICRIFKERNENLISDQINRLTNILKSKKCDISIEILSAGRILAKLPKINIHQIFKSRFHYYDQLLRINQLERKDQYDEFFEYGTDVCLFVLQFLEKNSVEIIKDKTKQLRDVIVEAVQNIQGLTRIEMTQTKDSSLIVQVQQNK</sequence>
<comment type="caution">
    <text evidence="1">The sequence shown here is derived from an EMBL/GenBank/DDBJ whole genome shotgun (WGS) entry which is preliminary data.</text>
</comment>
<dbReference type="Proteomes" id="UP000785679">
    <property type="component" value="Unassembled WGS sequence"/>
</dbReference>
<reference evidence="1" key="1">
    <citation type="submission" date="2019-06" db="EMBL/GenBank/DDBJ databases">
        <authorList>
            <person name="Zheng W."/>
        </authorList>
    </citation>
    <scope>NUCLEOTIDE SEQUENCE</scope>
    <source>
        <strain evidence="1">QDHG01</strain>
    </source>
</reference>
<organism evidence="1 2">
    <name type="scientific">Halteria grandinella</name>
    <dbReference type="NCBI Taxonomy" id="5974"/>
    <lineage>
        <taxon>Eukaryota</taxon>
        <taxon>Sar</taxon>
        <taxon>Alveolata</taxon>
        <taxon>Ciliophora</taxon>
        <taxon>Intramacronucleata</taxon>
        <taxon>Spirotrichea</taxon>
        <taxon>Stichotrichia</taxon>
        <taxon>Sporadotrichida</taxon>
        <taxon>Halteriidae</taxon>
        <taxon>Halteria</taxon>
    </lineage>
</organism>
<name>A0A8J8NH22_HALGN</name>
<proteinExistence type="predicted"/>
<protein>
    <submittedName>
        <fullName evidence="1">Uncharacterized protein</fullName>
    </submittedName>
</protein>
<dbReference type="EMBL" id="RRYP01016836">
    <property type="protein sequence ID" value="TNV74564.1"/>
    <property type="molecule type" value="Genomic_DNA"/>
</dbReference>
<keyword evidence="2" id="KW-1185">Reference proteome</keyword>
<gene>
    <name evidence="1" type="ORF">FGO68_gene7753</name>
</gene>
<evidence type="ECO:0000313" key="2">
    <source>
        <dbReference type="Proteomes" id="UP000785679"/>
    </source>
</evidence>
<dbReference type="AlphaFoldDB" id="A0A8J8NH22"/>
<accession>A0A8J8NH22</accession>
<evidence type="ECO:0000313" key="1">
    <source>
        <dbReference type="EMBL" id="TNV74564.1"/>
    </source>
</evidence>